<dbReference type="AlphaFoldDB" id="A0A1U7LSQ4"/>
<comment type="caution">
    <text evidence="1">The sequence shown here is derived from an EMBL/GenBank/DDBJ whole genome shotgun (WGS) entry which is preliminary data.</text>
</comment>
<name>A0A1U7LSQ4_NEOID</name>
<dbReference type="Proteomes" id="UP000186594">
    <property type="component" value="Unassembled WGS sequence"/>
</dbReference>
<evidence type="ECO:0000313" key="2">
    <source>
        <dbReference type="Proteomes" id="UP000186594"/>
    </source>
</evidence>
<evidence type="ECO:0000313" key="1">
    <source>
        <dbReference type="EMBL" id="OLL25613.1"/>
    </source>
</evidence>
<gene>
    <name evidence="1" type="ORF">NEOLI_004795</name>
</gene>
<protein>
    <submittedName>
        <fullName evidence="1">Uncharacterized protein</fullName>
    </submittedName>
</protein>
<proteinExistence type="predicted"/>
<reference evidence="1 2" key="1">
    <citation type="submission" date="2016-04" db="EMBL/GenBank/DDBJ databases">
        <title>Evolutionary innovation and constraint leading to complex multicellularity in the Ascomycota.</title>
        <authorList>
            <person name="Cisse O."/>
            <person name="Nguyen A."/>
            <person name="Hewitt D.A."/>
            <person name="Jedd G."/>
            <person name="Stajich J.E."/>
        </authorList>
    </citation>
    <scope>NUCLEOTIDE SEQUENCE [LARGE SCALE GENOMIC DNA]</scope>
    <source>
        <strain evidence="1 2">DAH-3</strain>
    </source>
</reference>
<sequence>MKRYPLPYLLIYLIQSLLDRPFIQFPDSMGWRLTLKDQMQLLPLFANLAFFVFAEANFHQHFTLTPFQSPGCFIVVDQEQNLACIGPNSAKYFIVNGHLHSDSNPGAHAYINGDIISFSSTEQSAVNAGPSAHGGYTYLSLAGRTEFYLCTEDNLIYTKDQKPRRCKQIKLATDSV</sequence>
<accession>A0A1U7LSQ4</accession>
<keyword evidence="2" id="KW-1185">Reference proteome</keyword>
<organism evidence="1 2">
    <name type="scientific">Neolecta irregularis (strain DAH-3)</name>
    <dbReference type="NCBI Taxonomy" id="1198029"/>
    <lineage>
        <taxon>Eukaryota</taxon>
        <taxon>Fungi</taxon>
        <taxon>Dikarya</taxon>
        <taxon>Ascomycota</taxon>
        <taxon>Taphrinomycotina</taxon>
        <taxon>Neolectales</taxon>
        <taxon>Neolectaceae</taxon>
        <taxon>Neolecta</taxon>
    </lineage>
</organism>
<dbReference type="EMBL" id="LXFE01000348">
    <property type="protein sequence ID" value="OLL25613.1"/>
    <property type="molecule type" value="Genomic_DNA"/>
</dbReference>